<comment type="catalytic activity">
    <reaction evidence="1 4">
        <text>D-cellobiose = beta-D-glucosyl-(1-&gt;4)-D-mannopyranose</text>
        <dbReference type="Rhea" id="RHEA:23384"/>
        <dbReference type="ChEBI" id="CHEBI:17057"/>
        <dbReference type="ChEBI" id="CHEBI:47931"/>
        <dbReference type="EC" id="5.1.3.11"/>
    </reaction>
</comment>
<reference evidence="5 6" key="1">
    <citation type="submission" date="2019-04" db="EMBL/GenBank/DDBJ databases">
        <authorList>
            <person name="Van Vliet M D."/>
        </authorList>
    </citation>
    <scope>NUCLEOTIDE SEQUENCE [LARGE SCALE GENOMIC DNA]</scope>
    <source>
        <strain evidence="5 6">F21</strain>
    </source>
</reference>
<gene>
    <name evidence="5" type="primary">bfce</name>
    <name evidence="5" type="ORF">SCARR_01655</name>
</gene>
<evidence type="ECO:0000313" key="6">
    <source>
        <dbReference type="Proteomes" id="UP000346198"/>
    </source>
</evidence>
<evidence type="ECO:0000313" key="5">
    <source>
        <dbReference type="EMBL" id="VGO19596.1"/>
    </source>
</evidence>
<name>A0A6C2UK75_9BACT</name>
<keyword evidence="3 4" id="KW-0413">Isomerase</keyword>
<protein>
    <recommendedName>
        <fullName evidence="4">Cellobiose 2-epimerase</fullName>
        <shortName evidence="4">CE</shortName>
        <ecNumber evidence="4">5.1.3.11</ecNumber>
    </recommendedName>
</protein>
<dbReference type="Pfam" id="PF07221">
    <property type="entry name" value="GlcNAc_2-epim"/>
    <property type="match status" value="1"/>
</dbReference>
<evidence type="ECO:0000256" key="3">
    <source>
        <dbReference type="ARBA" id="ARBA00023235"/>
    </source>
</evidence>
<dbReference type="EC" id="5.1.3.11" evidence="4"/>
<dbReference type="GO" id="GO:0047736">
    <property type="term" value="F:cellobiose epimerase activity"/>
    <property type="evidence" value="ECO:0007669"/>
    <property type="project" value="UniProtKB-UniRule"/>
</dbReference>
<dbReference type="SUPFAM" id="SSF48208">
    <property type="entry name" value="Six-hairpin glycosidases"/>
    <property type="match status" value="1"/>
</dbReference>
<dbReference type="AlphaFoldDB" id="A0A6C2UK75"/>
<accession>A0A6C2UK75</accession>
<dbReference type="PANTHER" id="PTHR15108">
    <property type="entry name" value="N-ACYLGLUCOSAMINE-2-EPIMERASE"/>
    <property type="match status" value="1"/>
</dbReference>
<evidence type="ECO:0000256" key="4">
    <source>
        <dbReference type="HAMAP-Rule" id="MF_00929"/>
    </source>
</evidence>
<sequence length="402" mass="46119">METTTEHDRICRILANETLEDLQTNVLPFWLKMIDRSNGGFYGQIDFNGTLNRDASKGGIYISRILWTFARAYRLLGNPDYLTAAQTACDFLTTKLWDESFGGIFWSVDALGNPLDTKKMFYVQAFAIYGLSELHRATGSDAALDKARELYELIEIHAYDPEHKGYFEGASRDWKTVEPMILGEDEEPTHKSMNTHLHILEAYSNLLLAWDNNGLRAKQRELVQVMCEKIVDPQTHHFKLYFDAQWNASNEHISYGHDIEGSWLLEEAATILGDSDLIDQVTPIALKMGKTIYDAGIDEADIVQWEGDATGVVDTKKYWWALAEQVVGFFNLYQMTGEKKYLDVTCNAWGYIREQLIDCEHGEWIWGRFEDGTPIPKDKAGIWKGPYHNGRMALELFERVKR</sequence>
<dbReference type="InterPro" id="IPR010819">
    <property type="entry name" value="AGE/CE"/>
</dbReference>
<dbReference type="EMBL" id="CAAHFH010000001">
    <property type="protein sequence ID" value="VGO19596.1"/>
    <property type="molecule type" value="Genomic_DNA"/>
</dbReference>
<evidence type="ECO:0000256" key="1">
    <source>
        <dbReference type="ARBA" id="ARBA00001470"/>
    </source>
</evidence>
<dbReference type="Gene3D" id="1.50.10.10">
    <property type="match status" value="1"/>
</dbReference>
<comment type="similarity">
    <text evidence="2">Belongs to the N-acylglucosamine 2-epimerase family.</text>
</comment>
<organism evidence="5 6">
    <name type="scientific">Pontiella sulfatireligans</name>
    <dbReference type="NCBI Taxonomy" id="2750658"/>
    <lineage>
        <taxon>Bacteria</taxon>
        <taxon>Pseudomonadati</taxon>
        <taxon>Kiritimatiellota</taxon>
        <taxon>Kiritimatiellia</taxon>
        <taxon>Kiritimatiellales</taxon>
        <taxon>Pontiellaceae</taxon>
        <taxon>Pontiella</taxon>
    </lineage>
</organism>
<proteinExistence type="inferred from homology"/>
<comment type="similarity">
    <text evidence="4">Belongs to the cellobiose 2-epimerase family.</text>
</comment>
<dbReference type="InterPro" id="IPR008928">
    <property type="entry name" value="6-hairpin_glycosidase_sf"/>
</dbReference>
<dbReference type="InterPro" id="IPR012341">
    <property type="entry name" value="6hp_glycosidase-like_sf"/>
</dbReference>
<keyword evidence="6" id="KW-1185">Reference proteome</keyword>
<dbReference type="GO" id="GO:0005975">
    <property type="term" value="P:carbohydrate metabolic process"/>
    <property type="evidence" value="ECO:0007669"/>
    <property type="project" value="InterPro"/>
</dbReference>
<dbReference type="InterPro" id="IPR028584">
    <property type="entry name" value="Cellobiose_2_epim"/>
</dbReference>
<dbReference type="RefSeq" id="WP_136060981.1">
    <property type="nucleotide sequence ID" value="NZ_CAAHFH010000001.1"/>
</dbReference>
<dbReference type="HAMAP" id="MF_00929">
    <property type="entry name" value="Cellobiose_2_epim"/>
    <property type="match status" value="1"/>
</dbReference>
<comment type="function">
    <text evidence="4">Catalyzes the reversible epimerization of cellobiose to 4-O-beta-D-glucopyranosyl-D-mannose (Glc-Man).</text>
</comment>
<evidence type="ECO:0000256" key="2">
    <source>
        <dbReference type="ARBA" id="ARBA00008558"/>
    </source>
</evidence>
<dbReference type="Proteomes" id="UP000346198">
    <property type="component" value="Unassembled WGS sequence"/>
</dbReference>